<dbReference type="Proteomes" id="UP000185713">
    <property type="component" value="Unassembled WGS sequence"/>
</dbReference>
<evidence type="ECO:0000313" key="2">
    <source>
        <dbReference type="Proteomes" id="UP000185713"/>
    </source>
</evidence>
<reference evidence="1 2" key="1">
    <citation type="submission" date="2014-12" db="EMBL/GenBank/DDBJ databases">
        <title>The genome sequence of Methanohalophilus portucalensis strain FDF1.</title>
        <authorList>
            <person name="Lai M.-C."/>
            <person name="Lai S.-J."/>
        </authorList>
    </citation>
    <scope>NUCLEOTIDE SEQUENCE [LARGE SCALE GENOMIC DNA]</scope>
    <source>
        <strain evidence="1 2">FDF-1</strain>
    </source>
</reference>
<evidence type="ECO:0000313" key="1">
    <source>
        <dbReference type="EMBL" id="OJH48408.1"/>
    </source>
</evidence>
<accession>A0A1L9C1V5</accession>
<dbReference type="AlphaFoldDB" id="A0A1L9C1V5"/>
<name>A0A1L9C1V5_9EURY</name>
<dbReference type="EMBL" id="JWTK01000010">
    <property type="protein sequence ID" value="OJH48408.1"/>
    <property type="molecule type" value="Genomic_DNA"/>
</dbReference>
<sequence>MRLPSLFSVGAHCPNHCSPRVAREIRGILTYRSPHLPPI</sequence>
<protein>
    <submittedName>
        <fullName evidence="1">Uncharacterized protein</fullName>
    </submittedName>
</protein>
<proteinExistence type="predicted"/>
<gene>
    <name evidence="1" type="ORF">MPF_2100</name>
</gene>
<organism evidence="1 2">
    <name type="scientific">Methanohalophilus portucalensis FDF-1</name>
    <dbReference type="NCBI Taxonomy" id="523843"/>
    <lineage>
        <taxon>Archaea</taxon>
        <taxon>Methanobacteriati</taxon>
        <taxon>Methanobacteriota</taxon>
        <taxon>Stenosarchaea group</taxon>
        <taxon>Methanomicrobia</taxon>
        <taxon>Methanosarcinales</taxon>
        <taxon>Methanosarcinaceae</taxon>
        <taxon>Methanohalophilus</taxon>
    </lineage>
</organism>
<comment type="caution">
    <text evidence="1">The sequence shown here is derived from an EMBL/GenBank/DDBJ whole genome shotgun (WGS) entry which is preliminary data.</text>
</comment>